<evidence type="ECO:0000313" key="1">
    <source>
        <dbReference type="Proteomes" id="UP000887569"/>
    </source>
</evidence>
<dbReference type="Proteomes" id="UP000887569">
    <property type="component" value="Unplaced"/>
</dbReference>
<keyword evidence="1" id="KW-1185">Reference proteome</keyword>
<reference evidence="2" key="1">
    <citation type="submission" date="2022-11" db="UniProtKB">
        <authorList>
            <consortium name="WormBaseParasite"/>
        </authorList>
    </citation>
    <scope>IDENTIFICATION</scope>
</reference>
<sequence length="69" mass="7553">MSSSPEAGRRIRHSFGMAKEKSTATALRAVCSSIASGFLAFDIRLFFLIATNPSFEEVISSRIPKCLRS</sequence>
<accession>A0A915A888</accession>
<dbReference type="AlphaFoldDB" id="A0A915A888"/>
<dbReference type="WBParaSite" id="PgE488_g001_t02">
    <property type="protein sequence ID" value="PgE488_g001_t02"/>
    <property type="gene ID" value="PgE488_g001"/>
</dbReference>
<proteinExistence type="predicted"/>
<organism evidence="1 2">
    <name type="scientific">Parascaris univalens</name>
    <name type="common">Nematode worm</name>
    <dbReference type="NCBI Taxonomy" id="6257"/>
    <lineage>
        <taxon>Eukaryota</taxon>
        <taxon>Metazoa</taxon>
        <taxon>Ecdysozoa</taxon>
        <taxon>Nematoda</taxon>
        <taxon>Chromadorea</taxon>
        <taxon>Rhabditida</taxon>
        <taxon>Spirurina</taxon>
        <taxon>Ascaridomorpha</taxon>
        <taxon>Ascaridoidea</taxon>
        <taxon>Ascarididae</taxon>
        <taxon>Parascaris</taxon>
    </lineage>
</organism>
<evidence type="ECO:0000313" key="2">
    <source>
        <dbReference type="WBParaSite" id="PgE488_g001_t02"/>
    </source>
</evidence>
<name>A0A915A888_PARUN</name>
<protein>
    <submittedName>
        <fullName evidence="2">Ovule protein</fullName>
    </submittedName>
</protein>